<feature type="domain" description="SpaA-like prealbumin fold" evidence="3">
    <location>
        <begin position="254"/>
        <end position="328"/>
    </location>
</feature>
<keyword evidence="6" id="KW-1185">Reference proteome</keyword>
<dbReference type="RefSeq" id="WP_354693642.1">
    <property type="nucleotide sequence ID" value="NZ_JAZHOG010000001.1"/>
</dbReference>
<dbReference type="InterPro" id="IPR047589">
    <property type="entry name" value="DUF11_rpt"/>
</dbReference>
<feature type="domain" description="SpaA-like prealbumin fold" evidence="3">
    <location>
        <begin position="348"/>
        <end position="427"/>
    </location>
</feature>
<feature type="chain" id="PRO_5043679060" description="DUF11 domain-containing protein" evidence="1">
    <location>
        <begin position="40"/>
        <end position="683"/>
    </location>
</feature>
<dbReference type="InterPro" id="IPR045826">
    <property type="entry name" value="SpaA_PFL_dom_2"/>
</dbReference>
<evidence type="ECO:0000259" key="3">
    <source>
        <dbReference type="Pfam" id="PF19403"/>
    </source>
</evidence>
<dbReference type="InterPro" id="IPR055371">
    <property type="entry name" value="SpaA_PFL_dom_4"/>
</dbReference>
<reference evidence="5 6" key="1">
    <citation type="submission" date="2024-02" db="EMBL/GenBank/DDBJ databases">
        <title>A novel Wenzhouxiangellaceae bacterium, isolated from coastal sediments.</title>
        <authorList>
            <person name="Du Z.-J."/>
            <person name="Ye Y.-Q."/>
            <person name="Zhang X.-Y."/>
        </authorList>
    </citation>
    <scope>NUCLEOTIDE SEQUENCE [LARGE SCALE GENOMIC DNA]</scope>
    <source>
        <strain evidence="5 6">CH-27</strain>
    </source>
</reference>
<dbReference type="Pfam" id="PF01345">
    <property type="entry name" value="DUF11"/>
    <property type="match status" value="1"/>
</dbReference>
<feature type="domain" description="DUF11" evidence="2">
    <location>
        <begin position="535"/>
        <end position="649"/>
    </location>
</feature>
<protein>
    <recommendedName>
        <fullName evidence="7">DUF11 domain-containing protein</fullName>
    </recommendedName>
</protein>
<proteinExistence type="predicted"/>
<gene>
    <name evidence="5" type="ORF">V3330_01675</name>
</gene>
<comment type="caution">
    <text evidence="5">The sequence shown here is derived from an EMBL/GenBank/DDBJ whole genome shotgun (WGS) entry which is preliminary data.</text>
</comment>
<feature type="signal peptide" evidence="1">
    <location>
        <begin position="1"/>
        <end position="39"/>
    </location>
</feature>
<organism evidence="5 6">
    <name type="scientific">Elongatibacter sediminis</name>
    <dbReference type="NCBI Taxonomy" id="3119006"/>
    <lineage>
        <taxon>Bacteria</taxon>
        <taxon>Pseudomonadati</taxon>
        <taxon>Pseudomonadota</taxon>
        <taxon>Gammaproteobacteria</taxon>
        <taxon>Chromatiales</taxon>
        <taxon>Wenzhouxiangellaceae</taxon>
        <taxon>Elongatibacter</taxon>
    </lineage>
</organism>
<dbReference type="AlphaFoldDB" id="A0AAW9R6E8"/>
<evidence type="ECO:0000313" key="5">
    <source>
        <dbReference type="EMBL" id="MEJ8566320.1"/>
    </source>
</evidence>
<evidence type="ECO:0008006" key="7">
    <source>
        <dbReference type="Google" id="ProtNLM"/>
    </source>
</evidence>
<sequence>MAVPGPLTHLTPTRRVALWLAFCLMGLVTLISVSPSLQAATAADEPTTLVFEVTEEPDGIRWTVVEAGFIGITGADRNSNIPSVAEPGMSESGDDSEIVLNVAPAGSRSLVFRFTRTADTSGFRRISTHGFSTPAISRTWDGPDDQPCIPGRTSLFRNHWALKVAQGGGFAYFTQTGEPSCWAEGATALFEGSFASTGIIPGVESKVRWDGRVPLQHGLTIRTIATASLTVVLKEFPAAGTDFAFTGGLAGEPEPAAFTLDDASPDDTDTITDTHVFSHIIAGTYEVSDLLPDGWRATASCTGGGDPGVLASGVLTVAVQAREDVVCTFEHVRQAEITVVQETVPEGSQDFSFSGDLDTFILDDDADPVLANSTSAYVPAGTYAVSQTPVADFDLMSIDCGSAQAVIDQAARTATLTVETAETVTCTFRNQQRGAITIDLEALPATDQTFPFAGDLGAFILDADSADPEWPASVTFEHLMAGNHTVQENVPAGWAVSEVICDDDNSSADDASATIHLEPGERVGCRFSNHSAMTDLGMVKTAEQEPGSYDLGFHLTVTNHGPAPAENLVVTDPLQPGLIHEHNDCGGIITAEDEAETFTWSIDTLAPGEQATCTLWVIDAVQEAFVNQATFSMDQTDPEPANDSGTASVAADPREIPALSGWSALLLILAIITLTLSRSRYLG</sequence>
<evidence type="ECO:0000259" key="4">
    <source>
        <dbReference type="Pfam" id="PF24514"/>
    </source>
</evidence>
<accession>A0AAW9R6E8</accession>
<keyword evidence="1" id="KW-0732">Signal</keyword>
<dbReference type="Pfam" id="PF24514">
    <property type="entry name" value="SpaA_4"/>
    <property type="match status" value="1"/>
</dbReference>
<evidence type="ECO:0000256" key="1">
    <source>
        <dbReference type="SAM" id="SignalP"/>
    </source>
</evidence>
<dbReference type="NCBIfam" id="TIGR01451">
    <property type="entry name" value="B_ant_repeat"/>
    <property type="match status" value="1"/>
</dbReference>
<dbReference type="InterPro" id="IPR001434">
    <property type="entry name" value="OmcB-like_DUF11"/>
</dbReference>
<dbReference type="EMBL" id="JAZHOG010000001">
    <property type="protein sequence ID" value="MEJ8566320.1"/>
    <property type="molecule type" value="Genomic_DNA"/>
</dbReference>
<feature type="domain" description="SpaA-like prealbumin fold" evidence="4">
    <location>
        <begin position="446"/>
        <end position="530"/>
    </location>
</feature>
<dbReference type="Pfam" id="PF19403">
    <property type="entry name" value="SpaA_2"/>
    <property type="match status" value="2"/>
</dbReference>
<dbReference type="Proteomes" id="UP001359886">
    <property type="component" value="Unassembled WGS sequence"/>
</dbReference>
<evidence type="ECO:0000313" key="6">
    <source>
        <dbReference type="Proteomes" id="UP001359886"/>
    </source>
</evidence>
<name>A0AAW9R6E8_9GAMM</name>
<evidence type="ECO:0000259" key="2">
    <source>
        <dbReference type="Pfam" id="PF01345"/>
    </source>
</evidence>